<dbReference type="InterPro" id="IPR011009">
    <property type="entry name" value="Kinase-like_dom_sf"/>
</dbReference>
<reference evidence="1 2" key="1">
    <citation type="journal article" date="2024" name="Nat. Commun.">
        <title>Phylogenomics reveals the evolutionary origins of lichenization in chlorophyte algae.</title>
        <authorList>
            <person name="Puginier C."/>
            <person name="Libourel C."/>
            <person name="Otte J."/>
            <person name="Skaloud P."/>
            <person name="Haon M."/>
            <person name="Grisel S."/>
            <person name="Petersen M."/>
            <person name="Berrin J.G."/>
            <person name="Delaux P.M."/>
            <person name="Dal Grande F."/>
            <person name="Keller J."/>
        </authorList>
    </citation>
    <scope>NUCLEOTIDE SEQUENCE [LARGE SCALE GENOMIC DNA]</scope>
    <source>
        <strain evidence="1 2">SAG 2043</strain>
    </source>
</reference>
<dbReference type="PANTHER" id="PTHR37171">
    <property type="entry name" value="SERINE/THREONINE-PROTEIN KINASE YRZF-RELATED"/>
    <property type="match status" value="1"/>
</dbReference>
<accession>A0AAW1P564</accession>
<dbReference type="Gene3D" id="1.10.510.10">
    <property type="entry name" value="Transferase(Phosphotransferase) domain 1"/>
    <property type="match status" value="1"/>
</dbReference>
<evidence type="ECO:0000313" key="1">
    <source>
        <dbReference type="EMBL" id="KAK9803678.1"/>
    </source>
</evidence>
<evidence type="ECO:0008006" key="3">
    <source>
        <dbReference type="Google" id="ProtNLM"/>
    </source>
</evidence>
<keyword evidence="2" id="KW-1185">Reference proteome</keyword>
<comment type="caution">
    <text evidence="1">The sequence shown here is derived from an EMBL/GenBank/DDBJ whole genome shotgun (WGS) entry which is preliminary data.</text>
</comment>
<dbReference type="EMBL" id="JALJOR010000020">
    <property type="protein sequence ID" value="KAK9803678.1"/>
    <property type="molecule type" value="Genomic_DNA"/>
</dbReference>
<sequence length="463" mass="50948">MAAYNKHGLTGLDDVLSSAGFPLGFDVDCGGERARAPALTKQLTIKEWLARPVFLPLHLQTRGAGTSTGQAPPRLFVTWHPAAEIKAEVDLLQDSDACYADSTHQGPAAPIVSSEGALDPWFAVEVTHVVNQALRCNGRKEVWAIRPSRDQRIDNVANTAAVPVNLTEPVSSQHPDHDLISVVKDDGSYVDFMPIEEKRPDVLNEFRQYANFLERNGLPNTTLGELMNLCIVDQQRISERTTGGGDAQQATKDRTCLANCYHALCQHQREPCDVPGLFPGGCFDVEELHFCAHLGTSAARTVGTVYLGRLGETDVAIKLVTADDSAALRFWLNELEAYSPVERLQGDMVPKLVAHGTTCKGEAAFLALELINGRTVDPYWMDVPQAERLVAITAELHARGVCHDDLENNNVMMEDPSGRMVVLDSFHSLVDAAAFKFNEERARVLTWLYKAEDRSRVPPQRDA</sequence>
<proteinExistence type="predicted"/>
<dbReference type="Proteomes" id="UP001489004">
    <property type="component" value="Unassembled WGS sequence"/>
</dbReference>
<evidence type="ECO:0000313" key="2">
    <source>
        <dbReference type="Proteomes" id="UP001489004"/>
    </source>
</evidence>
<dbReference type="AlphaFoldDB" id="A0AAW1P564"/>
<gene>
    <name evidence="1" type="ORF">WJX72_011331</name>
</gene>
<organism evidence="1 2">
    <name type="scientific">[Myrmecia] bisecta</name>
    <dbReference type="NCBI Taxonomy" id="41462"/>
    <lineage>
        <taxon>Eukaryota</taxon>
        <taxon>Viridiplantae</taxon>
        <taxon>Chlorophyta</taxon>
        <taxon>core chlorophytes</taxon>
        <taxon>Trebouxiophyceae</taxon>
        <taxon>Trebouxiales</taxon>
        <taxon>Trebouxiaceae</taxon>
        <taxon>Myrmecia</taxon>
    </lineage>
</organism>
<name>A0AAW1P564_9CHLO</name>
<dbReference type="InterPro" id="IPR052396">
    <property type="entry name" value="Meiotic_Drive_Suppr_Kinase"/>
</dbReference>
<dbReference type="SUPFAM" id="SSF56112">
    <property type="entry name" value="Protein kinase-like (PK-like)"/>
    <property type="match status" value="1"/>
</dbReference>
<dbReference type="PANTHER" id="PTHR37171:SF1">
    <property type="entry name" value="SERINE_THREONINE-PROTEIN KINASE YRZF-RELATED"/>
    <property type="match status" value="1"/>
</dbReference>
<protein>
    <recommendedName>
        <fullName evidence="3">Protein kinase domain-containing protein</fullName>
    </recommendedName>
</protein>